<dbReference type="Proteomes" id="UP000481861">
    <property type="component" value="Unassembled WGS sequence"/>
</dbReference>
<gene>
    <name evidence="1" type="ORF">BDV95DRAFT_601289</name>
</gene>
<name>A0A7C8IDD8_9PLEO</name>
<keyword evidence="2" id="KW-1185">Reference proteome</keyword>
<evidence type="ECO:0000313" key="1">
    <source>
        <dbReference type="EMBL" id="KAF2876874.1"/>
    </source>
</evidence>
<dbReference type="OrthoDB" id="4914466at2759"/>
<reference evidence="1 2" key="1">
    <citation type="submission" date="2020-01" db="EMBL/GenBank/DDBJ databases">
        <authorList>
            <consortium name="DOE Joint Genome Institute"/>
            <person name="Haridas S."/>
            <person name="Albert R."/>
            <person name="Binder M."/>
            <person name="Bloem J."/>
            <person name="Labutti K."/>
            <person name="Salamov A."/>
            <person name="Andreopoulos B."/>
            <person name="Baker S.E."/>
            <person name="Barry K."/>
            <person name="Bills G."/>
            <person name="Bluhm B.H."/>
            <person name="Cannon C."/>
            <person name="Castanera R."/>
            <person name="Culley D.E."/>
            <person name="Daum C."/>
            <person name="Ezra D."/>
            <person name="Gonzalez J.B."/>
            <person name="Henrissat B."/>
            <person name="Kuo A."/>
            <person name="Liang C."/>
            <person name="Lipzen A."/>
            <person name="Lutzoni F."/>
            <person name="Magnuson J."/>
            <person name="Mondo S."/>
            <person name="Nolan M."/>
            <person name="Ohm R."/>
            <person name="Pangilinan J."/>
            <person name="Park H.-J.H."/>
            <person name="Ramirez L."/>
            <person name="Alfaro M."/>
            <person name="Sun H."/>
            <person name="Tritt A."/>
            <person name="Yoshinaga Y."/>
            <person name="Zwiers L.-H.L."/>
            <person name="Turgeon B.G."/>
            <person name="Goodwin S.B."/>
            <person name="Spatafora J.W."/>
            <person name="Crous P.W."/>
            <person name="Grigoriev I.V."/>
        </authorList>
    </citation>
    <scope>NUCLEOTIDE SEQUENCE [LARGE SCALE GENOMIC DNA]</scope>
    <source>
        <strain evidence="1 2">CBS 611.86</strain>
    </source>
</reference>
<evidence type="ECO:0000313" key="2">
    <source>
        <dbReference type="Proteomes" id="UP000481861"/>
    </source>
</evidence>
<accession>A0A7C8IDD8</accession>
<proteinExistence type="predicted"/>
<sequence>MYVCNVTVPSAVPRSAVAHTIWALAKPPYQDARHRSKHVDLHSQAERQVDELFARYWNALLSSDGQSREYGVGWSVIVVEERKGERMWGALPAWVLYGYGLQNQRWPERRQRFGQGHVDAVSASKGWVQRGSEKLKGSNIPLLGKTTKDAMNPSLDKGKYENNVNDVVAKFDKLGELEGPLSQNANAGRRYNDSIAADKFL</sequence>
<comment type="caution">
    <text evidence="1">The sequence shown here is derived from an EMBL/GenBank/DDBJ whole genome shotgun (WGS) entry which is preliminary data.</text>
</comment>
<organism evidence="1 2">
    <name type="scientific">Massariosphaeria phaeospora</name>
    <dbReference type="NCBI Taxonomy" id="100035"/>
    <lineage>
        <taxon>Eukaryota</taxon>
        <taxon>Fungi</taxon>
        <taxon>Dikarya</taxon>
        <taxon>Ascomycota</taxon>
        <taxon>Pezizomycotina</taxon>
        <taxon>Dothideomycetes</taxon>
        <taxon>Pleosporomycetidae</taxon>
        <taxon>Pleosporales</taxon>
        <taxon>Pleosporales incertae sedis</taxon>
        <taxon>Massariosphaeria</taxon>
    </lineage>
</organism>
<dbReference type="AlphaFoldDB" id="A0A7C8IDD8"/>
<dbReference type="EMBL" id="JAADJZ010000002">
    <property type="protein sequence ID" value="KAF2876874.1"/>
    <property type="molecule type" value="Genomic_DNA"/>
</dbReference>
<protein>
    <submittedName>
        <fullName evidence="1">Uncharacterized protein</fullName>
    </submittedName>
</protein>